<gene>
    <name evidence="1" type="ORF">LTS18_000499</name>
</gene>
<keyword evidence="2" id="KW-1185">Reference proteome</keyword>
<protein>
    <submittedName>
        <fullName evidence="1">Uncharacterized protein</fullName>
    </submittedName>
</protein>
<sequence length="382" mass="41191">GQFRELEKETLEREKRERFELRKANARKAFEARRKQRKKTKLRNINKERKIAQRQEEFERRKQEQKTNGVVEQTQWSSNEAADVEKRFSDFTLEPAPPVTTTTNGLGISVNGEESAGPNDSSSKEGRSSTLPTPASTPISQAFNRINNDVVRPPTPPQRTSSPQAMGGRGGGGGGGAAAAAAAGGRRDTLRSGTLPLSRPRRETLSPNLNPAIMVHRPSLTNGHISAADGDHLSLSDISDEEPDWDSEIDGPDSSEDEDGYVGGGPPLIGRGRSFLGFGQDGQMDGDAGGGEEEGEDEVRRDPWNAVVVLGLRVFCLEGEVEIGVVRSGNGREEVGVGKGLDVDDASRDAARAMSVSVGRKRVSDGYTVGNGVQYVEVDRQG</sequence>
<reference evidence="1" key="1">
    <citation type="submission" date="2024-09" db="EMBL/GenBank/DDBJ databases">
        <title>Black Yeasts Isolated from many extreme environments.</title>
        <authorList>
            <person name="Coleine C."/>
            <person name="Stajich J.E."/>
            <person name="Selbmann L."/>
        </authorList>
    </citation>
    <scope>NUCLEOTIDE SEQUENCE</scope>
    <source>
        <strain evidence="1">CCFEE 5737</strain>
    </source>
</reference>
<evidence type="ECO:0000313" key="2">
    <source>
        <dbReference type="Proteomes" id="UP001186974"/>
    </source>
</evidence>
<feature type="non-terminal residue" evidence="1">
    <location>
        <position position="1"/>
    </location>
</feature>
<dbReference type="EMBL" id="JAWDJW010000521">
    <property type="protein sequence ID" value="KAK3080532.1"/>
    <property type="molecule type" value="Genomic_DNA"/>
</dbReference>
<accession>A0ACC3DV71</accession>
<name>A0ACC3DV71_9PEZI</name>
<evidence type="ECO:0000313" key="1">
    <source>
        <dbReference type="EMBL" id="KAK3080532.1"/>
    </source>
</evidence>
<organism evidence="1 2">
    <name type="scientific">Coniosporium uncinatum</name>
    <dbReference type="NCBI Taxonomy" id="93489"/>
    <lineage>
        <taxon>Eukaryota</taxon>
        <taxon>Fungi</taxon>
        <taxon>Dikarya</taxon>
        <taxon>Ascomycota</taxon>
        <taxon>Pezizomycotina</taxon>
        <taxon>Dothideomycetes</taxon>
        <taxon>Dothideomycetes incertae sedis</taxon>
        <taxon>Coniosporium</taxon>
    </lineage>
</organism>
<proteinExistence type="predicted"/>
<dbReference type="Proteomes" id="UP001186974">
    <property type="component" value="Unassembled WGS sequence"/>
</dbReference>
<comment type="caution">
    <text evidence="1">The sequence shown here is derived from an EMBL/GenBank/DDBJ whole genome shotgun (WGS) entry which is preliminary data.</text>
</comment>